<keyword evidence="7" id="KW-0804">Transcription</keyword>
<comment type="caution">
    <text evidence="12">The sequence shown here is derived from an EMBL/GenBank/DDBJ whole genome shotgun (WGS) entry which is preliminary data.</text>
</comment>
<evidence type="ECO:0000256" key="4">
    <source>
        <dbReference type="ARBA" id="ARBA00020634"/>
    </source>
</evidence>
<reference evidence="12 13" key="1">
    <citation type="submission" date="2017-10" db="EMBL/GenBank/DDBJ databases">
        <title>Comparative genomics in systemic dimorphic fungi from Ajellomycetaceae.</title>
        <authorList>
            <person name="Munoz J.F."/>
            <person name="Mcewen J.G."/>
            <person name="Clay O.K."/>
            <person name="Cuomo C.A."/>
        </authorList>
    </citation>
    <scope>NUCLEOTIDE SEQUENCE [LARGE SCALE GENOMIC DNA]</scope>
    <source>
        <strain evidence="12 13">UAMH4076</strain>
    </source>
</reference>
<dbReference type="Gene3D" id="3.10.450.580">
    <property type="entry name" value="Mediator complex, subunit Med6"/>
    <property type="match status" value="1"/>
</dbReference>
<keyword evidence="5" id="KW-0805">Transcription regulation</keyword>
<dbReference type="VEuPathDB" id="FungiDB:EMCG_04101"/>
<dbReference type="Proteomes" id="UP000226031">
    <property type="component" value="Unassembled WGS sequence"/>
</dbReference>
<evidence type="ECO:0000256" key="1">
    <source>
        <dbReference type="ARBA" id="ARBA00004123"/>
    </source>
</evidence>
<dbReference type="InterPro" id="IPR007018">
    <property type="entry name" value="Mediator_Med6"/>
</dbReference>
<dbReference type="AlphaFoldDB" id="A0A2B7YWN9"/>
<feature type="compositionally biased region" description="Low complexity" evidence="11">
    <location>
        <begin position="339"/>
        <end position="359"/>
    </location>
</feature>
<evidence type="ECO:0000256" key="11">
    <source>
        <dbReference type="SAM" id="MobiDB-lite"/>
    </source>
</evidence>
<comment type="subunit">
    <text evidence="3">Component of the Mediator complex.</text>
</comment>
<feature type="region of interest" description="Disordered" evidence="11">
    <location>
        <begin position="199"/>
        <end position="268"/>
    </location>
</feature>
<keyword evidence="6" id="KW-0010">Activator</keyword>
<feature type="region of interest" description="Disordered" evidence="11">
    <location>
        <begin position="316"/>
        <end position="413"/>
    </location>
</feature>
<dbReference type="GO" id="GO:0003712">
    <property type="term" value="F:transcription coregulator activity"/>
    <property type="evidence" value="ECO:0007669"/>
    <property type="project" value="InterPro"/>
</dbReference>
<evidence type="ECO:0000256" key="10">
    <source>
        <dbReference type="ARBA" id="ARBA00031259"/>
    </source>
</evidence>
<feature type="compositionally biased region" description="Polar residues" evidence="11">
    <location>
        <begin position="398"/>
        <end position="413"/>
    </location>
</feature>
<keyword evidence="13" id="KW-1185">Reference proteome</keyword>
<protein>
    <recommendedName>
        <fullName evidence="4">Mediator of RNA polymerase II transcription subunit 6</fullName>
    </recommendedName>
    <alternativeName>
        <fullName evidence="10">Mediator complex subunit 6</fullName>
    </alternativeName>
</protein>
<feature type="compositionally biased region" description="Low complexity" evidence="11">
    <location>
        <begin position="237"/>
        <end position="264"/>
    </location>
</feature>
<comment type="subcellular location">
    <subcellularLocation>
        <location evidence="1">Nucleus</location>
    </subcellularLocation>
</comment>
<accession>A0A2B7YWN9</accession>
<evidence type="ECO:0000256" key="7">
    <source>
        <dbReference type="ARBA" id="ARBA00023163"/>
    </source>
</evidence>
<organism evidence="12 13">
    <name type="scientific">[Emmonsia] crescens</name>
    <dbReference type="NCBI Taxonomy" id="73230"/>
    <lineage>
        <taxon>Eukaryota</taxon>
        <taxon>Fungi</taxon>
        <taxon>Dikarya</taxon>
        <taxon>Ascomycota</taxon>
        <taxon>Pezizomycotina</taxon>
        <taxon>Eurotiomycetes</taxon>
        <taxon>Eurotiomycetidae</taxon>
        <taxon>Onygenales</taxon>
        <taxon>Ajellomycetaceae</taxon>
        <taxon>Emergomyces</taxon>
    </lineage>
</organism>
<comment type="similarity">
    <text evidence="2">Belongs to the Mediator complex subunit 6 family.</text>
</comment>
<dbReference type="InterPro" id="IPR038566">
    <property type="entry name" value="Mediator_Med6_sf"/>
</dbReference>
<dbReference type="GO" id="GO:0006357">
    <property type="term" value="P:regulation of transcription by RNA polymerase II"/>
    <property type="evidence" value="ECO:0007669"/>
    <property type="project" value="InterPro"/>
</dbReference>
<keyword evidence="8" id="KW-0539">Nucleus</keyword>
<sequence>MAAQPEVPLEEITWRSPHHVQMMGGFLHSNNILFYFAESPFFDPTSNNASLAIQASYNENFRSFIETREAFEGRLKTMQGLEFMVVHDPLQEAAATAAAAAGGKQPQRLPQEPSNVWVIRKQVRKKRTGLGSGVAGGDDEIQVLATYFVVGDSVYMAPSVLKIVGSRMLSTVTSLTKALSVASPLPIFSASYGHTYMPPVPKSLEASRPGGQQSGQQSIANTPMPDISSQSKGGSVPPATTTTTQQPSTSTSTPTSPLTSSSTTMQDSRSLAEAFNLLSRYGDEFMDDAPLLGEPGSFIIGRTSTEPLLVAMRQSTNNKASKAPTPAPSAGVGGGMSKPGTPAAAAAAATAGTTAAPPTIKTDPATLGVVGKAGKGGEKSPTTPGGGRERVKRKKSKISSTAVASLATGTGSS</sequence>
<evidence type="ECO:0000256" key="2">
    <source>
        <dbReference type="ARBA" id="ARBA00007526"/>
    </source>
</evidence>
<evidence type="ECO:0000313" key="13">
    <source>
        <dbReference type="Proteomes" id="UP000226031"/>
    </source>
</evidence>
<dbReference type="Pfam" id="PF04934">
    <property type="entry name" value="Med6"/>
    <property type="match status" value="1"/>
</dbReference>
<name>A0A2B7YWN9_9EURO</name>
<feature type="compositionally biased region" description="Low complexity" evidence="11">
    <location>
        <begin position="319"/>
        <end position="330"/>
    </location>
</feature>
<proteinExistence type="inferred from homology"/>
<gene>
    <name evidence="12" type="ORF">GX50_08774</name>
</gene>
<evidence type="ECO:0000313" key="12">
    <source>
        <dbReference type="EMBL" id="PGH28494.1"/>
    </source>
</evidence>
<comment type="function">
    <text evidence="9">Component of the Mediator complex, a coactivator involved in the regulated transcription of nearly all RNA polymerase II-dependent genes. Mediator functions as a bridge to convey information from gene-specific regulatory proteins to the basal RNA polymerase II transcription machinery. Mediator is recruited to promoters by direct interactions with regulatory proteins and serves as a scaffold for the assembly of a functional preinitiation complex with RNA polymerase II and the general transcription factors.</text>
</comment>
<evidence type="ECO:0000256" key="5">
    <source>
        <dbReference type="ARBA" id="ARBA00023015"/>
    </source>
</evidence>
<evidence type="ECO:0000256" key="9">
    <source>
        <dbReference type="ARBA" id="ARBA00025687"/>
    </source>
</evidence>
<dbReference type="EMBL" id="PDND01000401">
    <property type="protein sequence ID" value="PGH28494.1"/>
    <property type="molecule type" value="Genomic_DNA"/>
</dbReference>
<dbReference type="PANTHER" id="PTHR13104">
    <property type="entry name" value="MED-6-RELATED"/>
    <property type="match status" value="1"/>
</dbReference>
<dbReference type="STRING" id="73230.A0A2B7YWN9"/>
<evidence type="ECO:0000256" key="8">
    <source>
        <dbReference type="ARBA" id="ARBA00023242"/>
    </source>
</evidence>
<dbReference type="FunFam" id="3.10.450.580:FF:000003">
    <property type="entry name" value="Mediator of RNA polymerase II transcription subunit 6"/>
    <property type="match status" value="1"/>
</dbReference>
<evidence type="ECO:0000256" key="3">
    <source>
        <dbReference type="ARBA" id="ARBA00011837"/>
    </source>
</evidence>
<dbReference type="GO" id="GO:0016592">
    <property type="term" value="C:mediator complex"/>
    <property type="evidence" value="ECO:0007669"/>
    <property type="project" value="InterPro"/>
</dbReference>
<evidence type="ECO:0000256" key="6">
    <source>
        <dbReference type="ARBA" id="ARBA00023159"/>
    </source>
</evidence>